<feature type="compositionally biased region" description="Basic and acidic residues" evidence="1">
    <location>
        <begin position="68"/>
        <end position="80"/>
    </location>
</feature>
<evidence type="ECO:0000256" key="1">
    <source>
        <dbReference type="SAM" id="MobiDB-lite"/>
    </source>
</evidence>
<evidence type="ECO:0000313" key="2">
    <source>
        <dbReference type="EMBL" id="KIH49263.1"/>
    </source>
</evidence>
<dbReference type="EMBL" id="KN754258">
    <property type="protein sequence ID" value="KIH49263.1"/>
    <property type="molecule type" value="Genomic_DNA"/>
</dbReference>
<gene>
    <name evidence="2" type="ORF">ANCDUO_20662</name>
</gene>
<dbReference type="AlphaFoldDB" id="A0A0C2BZA1"/>
<protein>
    <submittedName>
        <fullName evidence="2">Uncharacterized protein</fullName>
    </submittedName>
</protein>
<sequence length="80" mass="9371">MLYNGAAFSIPVAKEKRSPKPVINWDLFAHLFKSHQETTVLRDHRAYTPVWNRESSRQPPANVRARKTVREAVKEDLKER</sequence>
<organism evidence="2 3">
    <name type="scientific">Ancylostoma duodenale</name>
    <dbReference type="NCBI Taxonomy" id="51022"/>
    <lineage>
        <taxon>Eukaryota</taxon>
        <taxon>Metazoa</taxon>
        <taxon>Ecdysozoa</taxon>
        <taxon>Nematoda</taxon>
        <taxon>Chromadorea</taxon>
        <taxon>Rhabditida</taxon>
        <taxon>Rhabditina</taxon>
        <taxon>Rhabditomorpha</taxon>
        <taxon>Strongyloidea</taxon>
        <taxon>Ancylostomatidae</taxon>
        <taxon>Ancylostomatinae</taxon>
        <taxon>Ancylostoma</taxon>
    </lineage>
</organism>
<dbReference type="Proteomes" id="UP000054047">
    <property type="component" value="Unassembled WGS sequence"/>
</dbReference>
<keyword evidence="3" id="KW-1185">Reference proteome</keyword>
<accession>A0A0C2BZA1</accession>
<feature type="region of interest" description="Disordered" evidence="1">
    <location>
        <begin position="52"/>
        <end position="80"/>
    </location>
</feature>
<evidence type="ECO:0000313" key="3">
    <source>
        <dbReference type="Proteomes" id="UP000054047"/>
    </source>
</evidence>
<name>A0A0C2BZA1_9BILA</name>
<reference evidence="2 3" key="1">
    <citation type="submission" date="2013-12" db="EMBL/GenBank/DDBJ databases">
        <title>Draft genome of the parsitic nematode Ancylostoma duodenale.</title>
        <authorList>
            <person name="Mitreva M."/>
        </authorList>
    </citation>
    <scope>NUCLEOTIDE SEQUENCE [LARGE SCALE GENOMIC DNA]</scope>
    <source>
        <strain evidence="2 3">Zhejiang</strain>
    </source>
</reference>
<proteinExistence type="predicted"/>